<feature type="compositionally biased region" description="Acidic residues" evidence="1">
    <location>
        <begin position="753"/>
        <end position="762"/>
    </location>
</feature>
<feature type="region of interest" description="Disordered" evidence="1">
    <location>
        <begin position="1"/>
        <end position="74"/>
    </location>
</feature>
<feature type="region of interest" description="Disordered" evidence="1">
    <location>
        <begin position="190"/>
        <end position="212"/>
    </location>
</feature>
<feature type="compositionally biased region" description="Basic and acidic residues" evidence="1">
    <location>
        <begin position="470"/>
        <end position="482"/>
    </location>
</feature>
<proteinExistence type="predicted"/>
<feature type="compositionally biased region" description="Acidic residues" evidence="1">
    <location>
        <begin position="654"/>
        <end position="689"/>
    </location>
</feature>
<evidence type="ECO:0000313" key="2">
    <source>
        <dbReference type="EMBL" id="RPA86009.1"/>
    </source>
</evidence>
<sequence>MRTTPAVKSQMDRSEFAGKRLPQKITTAAKKKEEKPKQPSTVKKSSTRKAVADKPAEAKAPKPRYDPPPQRAGKSNFLHRLQNEQKSKCCHLLPILQRIKRMNWYWQSHANRGSAEVKQNERVIQSRNGKFPKNPAPEVLLQADLKAPLFQHLEVTKKLSEPKEVPAVRRTERMHMSWEEGIALLSKNKKGGQTFPKATRIPQPVKSQPKKAPIARPLMGKEKLAMEKAKGPTQHAAASLVRNSAKREEVSDIIARQVASPSASEATSRAESIFDSACGTPCSATTLPYSPAHSHIQNLNNGEKKESAVELPNKKVEHPAAQKMTVPAIAYSFSRSDSQVRNNGEKIESVVGFPQKKVEHPARQKKAAPAVASKAKTAVSSTCKKVQKPIVKKVNKGAIPVWAQSVFSSPLAQSYYRLPMYSISAADRQKLKREVPATESDSKDGSSNTTGADSSEPDVPQSIIGMKRSRSADDDLMEEKPRAVKKAKVLAEKDGNIRKTAPQDSSTSALNTDAPKTLVEKTPKQESEVVEQQVTESADSMDTDEEALDLSLEAVSSESEEKDLKDVAESVSSEFSAVAPIEPEQEQAADDASDAIPNALETPPAELVEEKTDVVAETFPSDALEPACSEASVEKAPEDGVEAAASNEEKTVMDDDDLSSLFGDDEEEPTLSDADVESLFAEEETEVVEQPEQQAKTMVDEPEATPVEEESDEPVAEDDIREELAFDAFALFNHEAEEEEDDMSLDDQFNAAFDEEEESEEE</sequence>
<feature type="compositionally biased region" description="Acidic residues" evidence="1">
    <location>
        <begin position="583"/>
        <end position="593"/>
    </location>
</feature>
<feature type="compositionally biased region" description="Acidic residues" evidence="1">
    <location>
        <begin position="700"/>
        <end position="716"/>
    </location>
</feature>
<feature type="region of interest" description="Disordered" evidence="1">
    <location>
        <begin position="733"/>
        <end position="762"/>
    </location>
</feature>
<dbReference type="EMBL" id="ML119651">
    <property type="protein sequence ID" value="RPA86009.1"/>
    <property type="molecule type" value="Genomic_DNA"/>
</dbReference>
<feature type="compositionally biased region" description="Acidic residues" evidence="1">
    <location>
        <begin position="539"/>
        <end position="548"/>
    </location>
</feature>
<evidence type="ECO:0000313" key="3">
    <source>
        <dbReference type="Proteomes" id="UP000275078"/>
    </source>
</evidence>
<keyword evidence="3" id="KW-1185">Reference proteome</keyword>
<name>A0A3N4IJK1_ASCIM</name>
<reference evidence="2 3" key="1">
    <citation type="journal article" date="2018" name="Nat. Ecol. Evol.">
        <title>Pezizomycetes genomes reveal the molecular basis of ectomycorrhizal truffle lifestyle.</title>
        <authorList>
            <person name="Murat C."/>
            <person name="Payen T."/>
            <person name="Noel B."/>
            <person name="Kuo A."/>
            <person name="Morin E."/>
            <person name="Chen J."/>
            <person name="Kohler A."/>
            <person name="Krizsan K."/>
            <person name="Balestrini R."/>
            <person name="Da Silva C."/>
            <person name="Montanini B."/>
            <person name="Hainaut M."/>
            <person name="Levati E."/>
            <person name="Barry K.W."/>
            <person name="Belfiori B."/>
            <person name="Cichocki N."/>
            <person name="Clum A."/>
            <person name="Dockter R.B."/>
            <person name="Fauchery L."/>
            <person name="Guy J."/>
            <person name="Iotti M."/>
            <person name="Le Tacon F."/>
            <person name="Lindquist E.A."/>
            <person name="Lipzen A."/>
            <person name="Malagnac F."/>
            <person name="Mello A."/>
            <person name="Molinier V."/>
            <person name="Miyauchi S."/>
            <person name="Poulain J."/>
            <person name="Riccioni C."/>
            <person name="Rubini A."/>
            <person name="Sitrit Y."/>
            <person name="Splivallo R."/>
            <person name="Traeger S."/>
            <person name="Wang M."/>
            <person name="Zifcakova L."/>
            <person name="Wipf D."/>
            <person name="Zambonelli A."/>
            <person name="Paolocci F."/>
            <person name="Nowrousian M."/>
            <person name="Ottonello S."/>
            <person name="Baldrian P."/>
            <person name="Spatafora J.W."/>
            <person name="Henrissat B."/>
            <person name="Nagy L.G."/>
            <person name="Aury J.M."/>
            <person name="Wincker P."/>
            <person name="Grigoriev I.V."/>
            <person name="Bonfante P."/>
            <person name="Martin F.M."/>
        </authorList>
    </citation>
    <scope>NUCLEOTIDE SEQUENCE [LARGE SCALE GENOMIC DNA]</scope>
    <source>
        <strain evidence="2 3">RN42</strain>
    </source>
</reference>
<feature type="compositionally biased region" description="Basic and acidic residues" evidence="1">
    <location>
        <begin position="518"/>
        <end position="527"/>
    </location>
</feature>
<feature type="compositionally biased region" description="Low complexity" evidence="1">
    <location>
        <begin position="569"/>
        <end position="579"/>
    </location>
</feature>
<feature type="compositionally biased region" description="Acidic residues" evidence="1">
    <location>
        <begin position="736"/>
        <end position="745"/>
    </location>
</feature>
<dbReference type="AlphaFoldDB" id="A0A3N4IJK1"/>
<accession>A0A3N4IJK1</accession>
<dbReference type="Proteomes" id="UP000275078">
    <property type="component" value="Unassembled WGS sequence"/>
</dbReference>
<gene>
    <name evidence="2" type="ORF">BJ508DRAFT_302388</name>
</gene>
<feature type="compositionally biased region" description="Polar residues" evidence="1">
    <location>
        <begin position="502"/>
        <end position="511"/>
    </location>
</feature>
<feature type="compositionally biased region" description="Basic and acidic residues" evidence="1">
    <location>
        <begin position="432"/>
        <end position="444"/>
    </location>
</feature>
<protein>
    <submittedName>
        <fullName evidence="2">Uncharacterized protein</fullName>
    </submittedName>
</protein>
<evidence type="ECO:0000256" key="1">
    <source>
        <dbReference type="SAM" id="MobiDB-lite"/>
    </source>
</evidence>
<feature type="region of interest" description="Disordered" evidence="1">
    <location>
        <begin position="432"/>
        <end position="716"/>
    </location>
</feature>
<organism evidence="2 3">
    <name type="scientific">Ascobolus immersus RN42</name>
    <dbReference type="NCBI Taxonomy" id="1160509"/>
    <lineage>
        <taxon>Eukaryota</taxon>
        <taxon>Fungi</taxon>
        <taxon>Dikarya</taxon>
        <taxon>Ascomycota</taxon>
        <taxon>Pezizomycotina</taxon>
        <taxon>Pezizomycetes</taxon>
        <taxon>Pezizales</taxon>
        <taxon>Ascobolaceae</taxon>
        <taxon>Ascobolus</taxon>
    </lineage>
</organism>
<feature type="compositionally biased region" description="Basic and acidic residues" evidence="1">
    <location>
        <begin position="50"/>
        <end position="65"/>
    </location>
</feature>